<keyword evidence="3" id="KW-1185">Reference proteome</keyword>
<dbReference type="PANTHER" id="PTHR45661">
    <property type="entry name" value="SURFACE ANTIGEN"/>
    <property type="match status" value="1"/>
</dbReference>
<dbReference type="EMBL" id="JAJEQM010000001">
    <property type="protein sequence ID" value="MCC2209416.1"/>
    <property type="molecule type" value="Genomic_DNA"/>
</dbReference>
<dbReference type="InterPro" id="IPR032675">
    <property type="entry name" value="LRR_dom_sf"/>
</dbReference>
<dbReference type="SUPFAM" id="SSF52058">
    <property type="entry name" value="L domain-like"/>
    <property type="match status" value="1"/>
</dbReference>
<keyword evidence="1" id="KW-0472">Membrane</keyword>
<feature type="transmembrane region" description="Helical" evidence="1">
    <location>
        <begin position="44"/>
        <end position="61"/>
    </location>
</feature>
<dbReference type="Proteomes" id="UP001198242">
    <property type="component" value="Unassembled WGS sequence"/>
</dbReference>
<sequence>MEVTYVNVPKAVIIKQNVVPKNVNIITKKIKLHRKEPTKMKKKFLSIIFILTALFIMPLIANAESEEYDYRGMLLYTINDSKTAITITNSDFYSTAIAIPEKINGIPVTTIAQGAFSGRTNLKQVSIPDSVTSIDSSAFEYCKNISRIVLPKNLQTIGCFAFEGCTNLEYINIPNNVTLIDAYAFSYCSNLSYITIPDSVMTVGFGAFDYCTNLKNVSIGKGVKKFGVSPFDDTNVIPDGVFFNCNNLSYISVDAENKVYCSLEGNLFNKNKTELLQYARGRLNTEYSIPASVIKIHSSAFNNSTNLRNITIPNGVKAIGSFSGCVNLESIDIPDSVTSVNSNLAQSFYNCKNLTDIKIGNGIKEISYQMFKSCSNLKNITIGNGVKKIGYEAFSGCSNLDKVTVADINSYLNIDFETQNSNGIYDYTSCPMYYASKLYENNKRVISIDISNKITEIPPYAFNGCDSIKTIYIPDSVKKSIAMRLKIVQTCQQSIFRVIQKVLIHLLLRIV</sequence>
<accession>A0AAE3DW65</accession>
<dbReference type="InterPro" id="IPR026906">
    <property type="entry name" value="LRR_5"/>
</dbReference>
<organism evidence="2 3">
    <name type="scientific">Hominilimicola fabiformis</name>
    <dbReference type="NCBI Taxonomy" id="2885356"/>
    <lineage>
        <taxon>Bacteria</taxon>
        <taxon>Bacillati</taxon>
        <taxon>Bacillota</taxon>
        <taxon>Clostridia</taxon>
        <taxon>Eubacteriales</taxon>
        <taxon>Oscillospiraceae</taxon>
        <taxon>Hominilimicola</taxon>
    </lineage>
</organism>
<dbReference type="RefSeq" id="WP_308455674.1">
    <property type="nucleotide sequence ID" value="NZ_JAJEQM010000001.1"/>
</dbReference>
<name>A0AAE3DW65_9FIRM</name>
<proteinExistence type="predicted"/>
<dbReference type="PANTHER" id="PTHR45661:SF3">
    <property type="entry name" value="IG-LIKE DOMAIN-CONTAINING PROTEIN"/>
    <property type="match status" value="1"/>
</dbReference>
<dbReference type="InterPro" id="IPR053139">
    <property type="entry name" value="Surface_bspA-like"/>
</dbReference>
<dbReference type="Gene3D" id="3.80.10.10">
    <property type="entry name" value="Ribonuclease Inhibitor"/>
    <property type="match status" value="4"/>
</dbReference>
<keyword evidence="1" id="KW-1133">Transmembrane helix</keyword>
<dbReference type="Pfam" id="PF13306">
    <property type="entry name" value="LRR_5"/>
    <property type="match status" value="3"/>
</dbReference>
<evidence type="ECO:0000313" key="3">
    <source>
        <dbReference type="Proteomes" id="UP001198242"/>
    </source>
</evidence>
<protein>
    <submittedName>
        <fullName evidence="2">Leucine-rich repeat domain-containing protein</fullName>
    </submittedName>
</protein>
<comment type="caution">
    <text evidence="2">The sequence shown here is derived from an EMBL/GenBank/DDBJ whole genome shotgun (WGS) entry which is preliminary data.</text>
</comment>
<dbReference type="AlphaFoldDB" id="A0AAE3DW65"/>
<gene>
    <name evidence="2" type="ORF">LKE05_01195</name>
</gene>
<reference evidence="2 3" key="1">
    <citation type="submission" date="2021-10" db="EMBL/GenBank/DDBJ databases">
        <title>Anaerobic single-cell dispensing facilitates the cultivation of human gut bacteria.</title>
        <authorList>
            <person name="Afrizal A."/>
        </authorList>
    </citation>
    <scope>NUCLEOTIDE SEQUENCE [LARGE SCALE GENOMIC DNA]</scope>
    <source>
        <strain evidence="2 3">CLA-AA-H232</strain>
    </source>
</reference>
<evidence type="ECO:0000256" key="1">
    <source>
        <dbReference type="SAM" id="Phobius"/>
    </source>
</evidence>
<keyword evidence="1" id="KW-0812">Transmembrane</keyword>
<evidence type="ECO:0000313" key="2">
    <source>
        <dbReference type="EMBL" id="MCC2209416.1"/>
    </source>
</evidence>